<accession>A0A2M9R4Y5</accession>
<keyword evidence="2" id="KW-1185">Reference proteome</keyword>
<reference evidence="1 2" key="1">
    <citation type="submission" date="2017-06" db="EMBL/GenBank/DDBJ databases">
        <title>Description of Avrilella dinanensis gen. nov. sp. nov.</title>
        <authorList>
            <person name="Leyer C."/>
            <person name="Sassi M."/>
            <person name="Minet J."/>
            <person name="Kayal S."/>
            <person name="Cattoir V."/>
        </authorList>
    </citation>
    <scope>NUCLEOTIDE SEQUENCE [LARGE SCALE GENOMIC DNA]</scope>
    <source>
        <strain evidence="1 2">UR159</strain>
    </source>
</reference>
<protein>
    <submittedName>
        <fullName evidence="1">Uncharacterized protein</fullName>
    </submittedName>
</protein>
<dbReference type="Proteomes" id="UP000231960">
    <property type="component" value="Unassembled WGS sequence"/>
</dbReference>
<evidence type="ECO:0000313" key="2">
    <source>
        <dbReference type="Proteomes" id="UP000231960"/>
    </source>
</evidence>
<name>A0A2M9R4Y5_9FLAO</name>
<dbReference type="EMBL" id="NIPO01000001">
    <property type="protein sequence ID" value="PJR03930.1"/>
    <property type="molecule type" value="Genomic_DNA"/>
</dbReference>
<sequence length="131" mass="15014">MLAEIQILDIMKTKKYMSLTVFAMLFVVFGCSEDVPTNEQQETTTSYSTKSAKQDELVEVKNFQNKLKEISRSGKQLTDSEKANLLFTEAKALLKVHGLPENTKIPEDLTTEEERTTYLGFIRFIELIKNK</sequence>
<gene>
    <name evidence="1" type="ORF">CDL10_04865</name>
</gene>
<evidence type="ECO:0000313" key="1">
    <source>
        <dbReference type="EMBL" id="PJR03930.1"/>
    </source>
</evidence>
<organism evidence="1 2">
    <name type="scientific">Avrilella dinanensis</name>
    <dbReference type="NCBI Taxonomy" id="2008672"/>
    <lineage>
        <taxon>Bacteria</taxon>
        <taxon>Pseudomonadati</taxon>
        <taxon>Bacteroidota</taxon>
        <taxon>Flavobacteriia</taxon>
        <taxon>Flavobacteriales</taxon>
        <taxon>Flavobacteriaceae</taxon>
        <taxon>Avrilella</taxon>
    </lineage>
</organism>
<comment type="caution">
    <text evidence="1">The sequence shown here is derived from an EMBL/GenBank/DDBJ whole genome shotgun (WGS) entry which is preliminary data.</text>
</comment>
<dbReference type="AlphaFoldDB" id="A0A2M9R4Y5"/>
<proteinExistence type="predicted"/>